<sequence>MSDDTSRRKYRKRQRLWQATKWSLLTIVVIVAALAGTAIYMIRSPIVVPNWLETRIEERLARDLPMTRIKFGEMVLIVDEGWRPRVRLQNVVVSNPAGAEFVAFREVRASFSMRGLIEGSIQPRDISLSGVVANLRRDSDGRVALSASAGQAPVERRAATMPQLIGQLDAAFDTPALSRLRSIELRALTLRYSDLRAGRAWTVDGGRLLLDREGKTLRISAELAVLAGGANVTTLSANYTSQIGDTASQFGVSFEGVASEDIAVQSPAFAWLKVLRAPISGSVRSGLDEDGSFEPLNATLQIGAGVVQPNPSATPIPFEGVRSYFRYLPDKKLLRFDDLSVQSQWVTGRIQGDATLGIDDVGKLGNLVAQVRLRDIVANPAGIYADPISIAGADVDARISFNPFHLSLGRMDITDAGTTLNISGDLRAGEAGWQVAVDAGLNAISPERLLELWPQNAKIKTRKWVAENVYKGSLNNVKMAFRLDPEQEPVVYLGFDFQRAEVRFLRSMPNLTNGRGHASLLENRFVVSVDEAQLTPPEGDPIQISGSSFIMPDVTVKDGPPGIVRLNGSTKVTSVLSLLNLPPLRVMDKANLPVAIADATANLSGTLAFPMKKGSDPKLTIFDFTGDIQDVHSDVLVKGRSLRAKNLSVRASNDNITINGQGTIDGVGFDGSWSQPLDKPGASSIVRADVVLDQNTLDTFKVTLPAGTVSGQGNARFSLDLAKGRAPLFAIDSDLKGVRLSVPQIGWVKPAAVVGKLTASGTLGPVPQVGKLEISGAGLNAKGGVDLAGDGSLDKVHFNRLKVGNWMDIAVELIGKGAGRPVQIVVRDGSIDMRQAQFGKTKPSGIAGPPMLLNLDQLQITDKIALTKMKGSFDLARGLDGRFTAELNQGTVVSGRVVPQNGRSAIQIQSSDAGGVLRSANMVRQVMGGNLSLTLLPVGTGGAFDGRAEMTDVRIKNAPTIAALVNAVSVVGLINELNGDGIYFDAVEADFRMTPNRVTLTQASATGASLGISMDGVFSTDTGRMALQGVISPVYMLNGIASFLTRKGEGLVGFNYSIGGTTQQPSVSVNPLSALAPGFLRDIFRAPPPKLPEVEGDTRSTLPPSDTKTQKPVVPRFEGR</sequence>
<name>A0A0F9UL49_9ZZZZ</name>
<dbReference type="InterPro" id="IPR052894">
    <property type="entry name" value="AsmA-related"/>
</dbReference>
<dbReference type="AlphaFoldDB" id="A0A0F9UL49"/>
<feature type="transmembrane region" description="Helical" evidence="2">
    <location>
        <begin position="21"/>
        <end position="42"/>
    </location>
</feature>
<protein>
    <recommendedName>
        <fullName evidence="4">AsmA-like C-terminal domain-containing protein</fullName>
    </recommendedName>
</protein>
<keyword evidence="2" id="KW-1133">Transmembrane helix</keyword>
<gene>
    <name evidence="3" type="ORF">LCGC14_0593830</name>
</gene>
<evidence type="ECO:0000313" key="3">
    <source>
        <dbReference type="EMBL" id="KKN54283.1"/>
    </source>
</evidence>
<accession>A0A0F9UL49</accession>
<keyword evidence="2" id="KW-0472">Membrane</keyword>
<reference evidence="3" key="1">
    <citation type="journal article" date="2015" name="Nature">
        <title>Complex archaea that bridge the gap between prokaryotes and eukaryotes.</title>
        <authorList>
            <person name="Spang A."/>
            <person name="Saw J.H."/>
            <person name="Jorgensen S.L."/>
            <person name="Zaremba-Niedzwiedzka K."/>
            <person name="Martijn J."/>
            <person name="Lind A.E."/>
            <person name="van Eijk R."/>
            <person name="Schleper C."/>
            <person name="Guy L."/>
            <person name="Ettema T.J."/>
        </authorList>
    </citation>
    <scope>NUCLEOTIDE SEQUENCE</scope>
</reference>
<dbReference type="GO" id="GO:0090313">
    <property type="term" value="P:regulation of protein targeting to membrane"/>
    <property type="evidence" value="ECO:0007669"/>
    <property type="project" value="TreeGrafter"/>
</dbReference>
<comment type="caution">
    <text evidence="3">The sequence shown here is derived from an EMBL/GenBank/DDBJ whole genome shotgun (WGS) entry which is preliminary data.</text>
</comment>
<evidence type="ECO:0000256" key="2">
    <source>
        <dbReference type="SAM" id="Phobius"/>
    </source>
</evidence>
<evidence type="ECO:0008006" key="4">
    <source>
        <dbReference type="Google" id="ProtNLM"/>
    </source>
</evidence>
<keyword evidence="2" id="KW-0812">Transmembrane</keyword>
<feature type="region of interest" description="Disordered" evidence="1">
    <location>
        <begin position="1086"/>
        <end position="1120"/>
    </location>
</feature>
<proteinExistence type="predicted"/>
<dbReference type="PANTHER" id="PTHR30441">
    <property type="entry name" value="DUF748 DOMAIN-CONTAINING PROTEIN"/>
    <property type="match status" value="1"/>
</dbReference>
<evidence type="ECO:0000256" key="1">
    <source>
        <dbReference type="SAM" id="MobiDB-lite"/>
    </source>
</evidence>
<dbReference type="EMBL" id="LAZR01000934">
    <property type="protein sequence ID" value="KKN54283.1"/>
    <property type="molecule type" value="Genomic_DNA"/>
</dbReference>
<dbReference type="PANTHER" id="PTHR30441:SF8">
    <property type="entry name" value="DUF748 DOMAIN-CONTAINING PROTEIN"/>
    <property type="match status" value="1"/>
</dbReference>
<organism evidence="3">
    <name type="scientific">marine sediment metagenome</name>
    <dbReference type="NCBI Taxonomy" id="412755"/>
    <lineage>
        <taxon>unclassified sequences</taxon>
        <taxon>metagenomes</taxon>
        <taxon>ecological metagenomes</taxon>
    </lineage>
</organism>
<dbReference type="GO" id="GO:0005886">
    <property type="term" value="C:plasma membrane"/>
    <property type="evidence" value="ECO:0007669"/>
    <property type="project" value="TreeGrafter"/>
</dbReference>